<feature type="domain" description="HTH cro/C1-type" evidence="3">
    <location>
        <begin position="90"/>
        <end position="144"/>
    </location>
</feature>
<dbReference type="InterPro" id="IPR010982">
    <property type="entry name" value="Lambda_DNA-bd_dom_sf"/>
</dbReference>
<evidence type="ECO:0000313" key="6">
    <source>
        <dbReference type="EMBL" id="RGM09038.1"/>
    </source>
</evidence>
<dbReference type="Proteomes" id="UP000261023">
    <property type="component" value="Unassembled WGS sequence"/>
</dbReference>
<evidence type="ECO:0000313" key="4">
    <source>
        <dbReference type="EMBL" id="RGD70659.1"/>
    </source>
</evidence>
<dbReference type="PANTHER" id="PTHR46797:SF1">
    <property type="entry name" value="METHYLPHOSPHONATE SYNTHASE"/>
    <property type="match status" value="1"/>
</dbReference>
<dbReference type="CDD" id="cd00093">
    <property type="entry name" value="HTH_XRE"/>
    <property type="match status" value="1"/>
</dbReference>
<dbReference type="GO" id="GO:0003677">
    <property type="term" value="F:DNA binding"/>
    <property type="evidence" value="ECO:0007669"/>
    <property type="project" value="UniProtKB-KW"/>
</dbReference>
<name>A0A374PBH4_9FIRM</name>
<evidence type="ECO:0000256" key="2">
    <source>
        <dbReference type="SAM" id="MobiDB-lite"/>
    </source>
</evidence>
<organism evidence="5 9">
    <name type="scientific">Hungatella hathewayi</name>
    <dbReference type="NCBI Taxonomy" id="154046"/>
    <lineage>
        <taxon>Bacteria</taxon>
        <taxon>Bacillati</taxon>
        <taxon>Bacillota</taxon>
        <taxon>Clostridia</taxon>
        <taxon>Lachnospirales</taxon>
        <taxon>Lachnospiraceae</taxon>
        <taxon>Hungatella</taxon>
    </lineage>
</organism>
<dbReference type="SUPFAM" id="SSF47413">
    <property type="entry name" value="lambda repressor-like DNA-binding domains"/>
    <property type="match status" value="1"/>
</dbReference>
<evidence type="ECO:0000259" key="3">
    <source>
        <dbReference type="PROSITE" id="PS50943"/>
    </source>
</evidence>
<dbReference type="EMBL" id="QSSQ01000001">
    <property type="protein sequence ID" value="RGM09038.1"/>
    <property type="molecule type" value="Genomic_DNA"/>
</dbReference>
<evidence type="ECO:0000313" key="5">
    <source>
        <dbReference type="EMBL" id="RGJ06792.1"/>
    </source>
</evidence>
<dbReference type="EMBL" id="QSON01000002">
    <property type="protein sequence ID" value="RGJ06792.1"/>
    <property type="molecule type" value="Genomic_DNA"/>
</dbReference>
<dbReference type="GO" id="GO:0005829">
    <property type="term" value="C:cytosol"/>
    <property type="evidence" value="ECO:0007669"/>
    <property type="project" value="TreeGrafter"/>
</dbReference>
<proteinExistence type="predicted"/>
<reference evidence="7 8" key="1">
    <citation type="submission" date="2018-08" db="EMBL/GenBank/DDBJ databases">
        <title>A genome reference for cultivated species of the human gut microbiota.</title>
        <authorList>
            <person name="Zou Y."/>
            <person name="Xue W."/>
            <person name="Luo G."/>
        </authorList>
    </citation>
    <scope>NUCLEOTIDE SEQUENCE [LARGE SCALE GENOMIC DNA]</scope>
    <source>
        <strain evidence="4 7">AF19-13AC</strain>
        <strain evidence="6 8">TF05-11AC</strain>
        <strain evidence="5 9">TM09-12</strain>
    </source>
</reference>
<evidence type="ECO:0000256" key="1">
    <source>
        <dbReference type="ARBA" id="ARBA00023125"/>
    </source>
</evidence>
<dbReference type="PANTHER" id="PTHR46797">
    <property type="entry name" value="HTH-TYPE TRANSCRIPTIONAL REGULATOR"/>
    <property type="match status" value="1"/>
</dbReference>
<feature type="region of interest" description="Disordered" evidence="2">
    <location>
        <begin position="52"/>
        <end position="79"/>
    </location>
</feature>
<sequence length="184" mass="21336">MNTAGNGKKYHIWSLRTTQRAFQILIISCKIIKEVFYIRKDLFYMNDNRSKNQPRVRKFPSEPTGEKGPGRASKGGRNKEELLREMGNRLRQIRLEKNWTQDKMAECLGITKAFYGKIERGESSIALEKLALLNETMDIDLNYLITGETIPVLPINFQDVPREKRYSMEQLIKYAVSLASSKEE</sequence>
<dbReference type="EMBL" id="QTJW01000006">
    <property type="protein sequence ID" value="RGD70659.1"/>
    <property type="molecule type" value="Genomic_DNA"/>
</dbReference>
<dbReference type="Proteomes" id="UP000261257">
    <property type="component" value="Unassembled WGS sequence"/>
</dbReference>
<protein>
    <submittedName>
        <fullName evidence="5">XRE family transcriptional regulator</fullName>
    </submittedName>
</protein>
<dbReference type="GO" id="GO:0003700">
    <property type="term" value="F:DNA-binding transcription factor activity"/>
    <property type="evidence" value="ECO:0007669"/>
    <property type="project" value="TreeGrafter"/>
</dbReference>
<evidence type="ECO:0000313" key="7">
    <source>
        <dbReference type="Proteomes" id="UP000261023"/>
    </source>
</evidence>
<dbReference type="SMART" id="SM00530">
    <property type="entry name" value="HTH_XRE"/>
    <property type="match status" value="1"/>
</dbReference>
<dbReference type="PROSITE" id="PS50943">
    <property type="entry name" value="HTH_CROC1"/>
    <property type="match status" value="1"/>
</dbReference>
<keyword evidence="1" id="KW-0238">DNA-binding</keyword>
<accession>A0A374PBH4</accession>
<dbReference type="Proteomes" id="UP000263014">
    <property type="component" value="Unassembled WGS sequence"/>
</dbReference>
<dbReference type="Gene3D" id="1.10.260.40">
    <property type="entry name" value="lambda repressor-like DNA-binding domains"/>
    <property type="match status" value="1"/>
</dbReference>
<comment type="caution">
    <text evidence="5">The sequence shown here is derived from an EMBL/GenBank/DDBJ whole genome shotgun (WGS) entry which is preliminary data.</text>
</comment>
<evidence type="ECO:0000313" key="9">
    <source>
        <dbReference type="Proteomes" id="UP000263014"/>
    </source>
</evidence>
<dbReference type="InterPro" id="IPR001387">
    <property type="entry name" value="Cro/C1-type_HTH"/>
</dbReference>
<dbReference type="Pfam" id="PF01381">
    <property type="entry name" value="HTH_3"/>
    <property type="match status" value="1"/>
</dbReference>
<evidence type="ECO:0000313" key="8">
    <source>
        <dbReference type="Proteomes" id="UP000261257"/>
    </source>
</evidence>
<gene>
    <name evidence="4" type="ORF">DWX31_10420</name>
    <name evidence="6" type="ORF">DXC39_03545</name>
    <name evidence="5" type="ORF">DXD79_05765</name>
</gene>
<dbReference type="AlphaFoldDB" id="A0A374PBH4"/>
<dbReference type="InterPro" id="IPR050807">
    <property type="entry name" value="TransReg_Diox_bact_type"/>
</dbReference>